<name>A0A8W8MJH1_MAGGI</name>
<dbReference type="EnsemblMetazoa" id="G33252.1">
    <property type="protein sequence ID" value="G33252.1:cds"/>
    <property type="gene ID" value="G33252"/>
</dbReference>
<evidence type="ECO:0000313" key="2">
    <source>
        <dbReference type="EnsemblMetazoa" id="G33252.1:cds"/>
    </source>
</evidence>
<accession>A0A8W8MJH1</accession>
<protein>
    <recommendedName>
        <fullName evidence="4">OB domain-containing protein</fullName>
    </recommendedName>
</protein>
<proteinExistence type="predicted"/>
<evidence type="ECO:0008006" key="4">
    <source>
        <dbReference type="Google" id="ProtNLM"/>
    </source>
</evidence>
<reference evidence="2" key="1">
    <citation type="submission" date="2022-08" db="UniProtKB">
        <authorList>
            <consortium name="EnsemblMetazoa"/>
        </authorList>
    </citation>
    <scope>IDENTIFICATION</scope>
    <source>
        <strain evidence="2">05x7-T-G4-1.051#20</strain>
    </source>
</reference>
<dbReference type="InterPro" id="IPR012340">
    <property type="entry name" value="NA-bd_OB-fold"/>
</dbReference>
<dbReference type="AlphaFoldDB" id="A0A8W8MJH1"/>
<dbReference type="Gene3D" id="2.40.50.140">
    <property type="entry name" value="Nucleic acid-binding proteins"/>
    <property type="match status" value="1"/>
</dbReference>
<dbReference type="Proteomes" id="UP000005408">
    <property type="component" value="Unassembled WGS sequence"/>
</dbReference>
<keyword evidence="1" id="KW-0175">Coiled coil</keyword>
<evidence type="ECO:0000313" key="3">
    <source>
        <dbReference type="Proteomes" id="UP000005408"/>
    </source>
</evidence>
<dbReference type="SUPFAM" id="SSF50249">
    <property type="entry name" value="Nucleic acid-binding proteins"/>
    <property type="match status" value="1"/>
</dbReference>
<feature type="coiled-coil region" evidence="1">
    <location>
        <begin position="10"/>
        <end position="41"/>
    </location>
</feature>
<keyword evidence="3" id="KW-1185">Reference proteome</keyword>
<organism evidence="2 3">
    <name type="scientific">Magallana gigas</name>
    <name type="common">Pacific oyster</name>
    <name type="synonym">Crassostrea gigas</name>
    <dbReference type="NCBI Taxonomy" id="29159"/>
    <lineage>
        <taxon>Eukaryota</taxon>
        <taxon>Metazoa</taxon>
        <taxon>Spiralia</taxon>
        <taxon>Lophotrochozoa</taxon>
        <taxon>Mollusca</taxon>
        <taxon>Bivalvia</taxon>
        <taxon>Autobranchia</taxon>
        <taxon>Pteriomorphia</taxon>
        <taxon>Ostreida</taxon>
        <taxon>Ostreoidea</taxon>
        <taxon>Ostreidae</taxon>
        <taxon>Magallana</taxon>
    </lineage>
</organism>
<sequence length="228" mass="26382">MYEEFLKIQRENQQSAYEERERELKRQYEQRIQQLEEFNNRLPRPRYEVHDTVDTKIADSEIATFLNPPVQEIAAVKTKEKGQRVSIKGTVERMSSVLETGTSKRKIITIKDQSGSIEIKLWGNMVNLAMDCELDQTVLLSCLTLDLYLNRASLNSNPSTTLEVLNEEEHVNGIIEAACFDEDELSILVKDHLWKMEGRLMQTIFPLGEFSPNMMLKAITRGRNIVEM</sequence>
<evidence type="ECO:0000256" key="1">
    <source>
        <dbReference type="SAM" id="Coils"/>
    </source>
</evidence>